<dbReference type="EMBL" id="BNAG01000004">
    <property type="protein sequence ID" value="GHE71564.1"/>
    <property type="molecule type" value="Genomic_DNA"/>
</dbReference>
<accession>A0ABQ3ID88</accession>
<sequence>MKKALILILLLSLSYGCEKSVFPVCEGIDLENSSWLQDKIEELENSGMNEYNYIQKATYQGQLVLLFGNCCPMCGSIFSVYSCEGTLIGHIGNEIMIDDLQNPTLLWKASDSQCTF</sequence>
<gene>
    <name evidence="1" type="ORF">GCM10011340_29450</name>
</gene>
<reference evidence="2" key="1">
    <citation type="journal article" date="2019" name="Int. J. Syst. Evol. Microbiol.">
        <title>The Global Catalogue of Microorganisms (GCM) 10K type strain sequencing project: providing services to taxonomists for standard genome sequencing and annotation.</title>
        <authorList>
            <consortium name="The Broad Institute Genomics Platform"/>
            <consortium name="The Broad Institute Genome Sequencing Center for Infectious Disease"/>
            <person name="Wu L."/>
            <person name="Ma J."/>
        </authorList>
    </citation>
    <scope>NUCLEOTIDE SEQUENCE [LARGE SCALE GENOMIC DNA]</scope>
    <source>
        <strain evidence="2">CGMCC 1.15111</strain>
    </source>
</reference>
<evidence type="ECO:0000313" key="2">
    <source>
        <dbReference type="Proteomes" id="UP000658258"/>
    </source>
</evidence>
<keyword evidence="2" id="KW-1185">Reference proteome</keyword>
<evidence type="ECO:0000313" key="1">
    <source>
        <dbReference type="EMBL" id="GHE71564.1"/>
    </source>
</evidence>
<protein>
    <recommendedName>
        <fullName evidence="3">Lipoprotein</fullName>
    </recommendedName>
</protein>
<comment type="caution">
    <text evidence="1">The sequence shown here is derived from an EMBL/GenBank/DDBJ whole genome shotgun (WGS) entry which is preliminary data.</text>
</comment>
<proteinExistence type="predicted"/>
<organism evidence="1 2">
    <name type="scientific">Roseivirga thermotolerans</name>
    <dbReference type="NCBI Taxonomy" id="1758176"/>
    <lineage>
        <taxon>Bacteria</taxon>
        <taxon>Pseudomonadati</taxon>
        <taxon>Bacteroidota</taxon>
        <taxon>Cytophagia</taxon>
        <taxon>Cytophagales</taxon>
        <taxon>Roseivirgaceae</taxon>
        <taxon>Roseivirga</taxon>
    </lineage>
</organism>
<dbReference type="PROSITE" id="PS51257">
    <property type="entry name" value="PROKAR_LIPOPROTEIN"/>
    <property type="match status" value="1"/>
</dbReference>
<evidence type="ECO:0008006" key="3">
    <source>
        <dbReference type="Google" id="ProtNLM"/>
    </source>
</evidence>
<dbReference type="Proteomes" id="UP000658258">
    <property type="component" value="Unassembled WGS sequence"/>
</dbReference>
<name>A0ABQ3ID88_9BACT</name>
<dbReference type="RefSeq" id="WP_189631053.1">
    <property type="nucleotide sequence ID" value="NZ_BNAG01000004.1"/>
</dbReference>